<proteinExistence type="predicted"/>
<evidence type="ECO:0000313" key="1">
    <source>
        <dbReference type="EMBL" id="CAJ1967550.1"/>
    </source>
</evidence>
<keyword evidence="4" id="KW-1185">Reference proteome</keyword>
<accession>A0AAD2GAU7</accession>
<protein>
    <submittedName>
        <fullName evidence="1">Uncharacterized protein</fullName>
    </submittedName>
</protein>
<dbReference type="EMBL" id="CAKOGP040002336">
    <property type="protein sequence ID" value="CAJ1967556.1"/>
    <property type="molecule type" value="Genomic_DNA"/>
</dbReference>
<dbReference type="Proteomes" id="UP001295423">
    <property type="component" value="Unassembled WGS sequence"/>
</dbReference>
<evidence type="ECO:0000313" key="3">
    <source>
        <dbReference type="EMBL" id="CAJ1967556.1"/>
    </source>
</evidence>
<organism evidence="1 4">
    <name type="scientific">Cylindrotheca closterium</name>
    <dbReference type="NCBI Taxonomy" id="2856"/>
    <lineage>
        <taxon>Eukaryota</taxon>
        <taxon>Sar</taxon>
        <taxon>Stramenopiles</taxon>
        <taxon>Ochrophyta</taxon>
        <taxon>Bacillariophyta</taxon>
        <taxon>Bacillariophyceae</taxon>
        <taxon>Bacillariophycidae</taxon>
        <taxon>Bacillariales</taxon>
        <taxon>Bacillariaceae</taxon>
        <taxon>Cylindrotheca</taxon>
    </lineage>
</organism>
<reference evidence="1" key="1">
    <citation type="submission" date="2023-08" db="EMBL/GenBank/DDBJ databases">
        <authorList>
            <person name="Audoor S."/>
            <person name="Bilcke G."/>
        </authorList>
    </citation>
    <scope>NUCLEOTIDE SEQUENCE</scope>
</reference>
<evidence type="ECO:0000313" key="4">
    <source>
        <dbReference type="Proteomes" id="UP001295423"/>
    </source>
</evidence>
<sequence>MDSSNYKLSMQTIQYNNDAVTKLKEGKAIEAFHLLSKACRAAHDAAHNDDDSNCNRMYQYTWLDCSKALAHKMKGTRSFNDGSLPFLFLQFLWIEPPMEYCSPMEEDMEEEEMSVHVRGFIWVLWYNLAIVSILLGNPVEARGHRLLKQSLDLFRLVQSVVDPQPLSKHWVILKLSILNNEACVLSELSESRQRLDRLIKMGLALSSLSDMLDPEDREQFIWTVKSMADDRFAAAA</sequence>
<dbReference type="AlphaFoldDB" id="A0AAD2GAU7"/>
<dbReference type="EMBL" id="CAKOGP040002336">
    <property type="protein sequence ID" value="CAJ1967550.1"/>
    <property type="molecule type" value="Genomic_DNA"/>
</dbReference>
<name>A0AAD2GAU7_9STRA</name>
<comment type="caution">
    <text evidence="1">The sequence shown here is derived from an EMBL/GenBank/DDBJ whole genome shotgun (WGS) entry which is preliminary data.</text>
</comment>
<evidence type="ECO:0000313" key="2">
    <source>
        <dbReference type="EMBL" id="CAJ1967554.1"/>
    </source>
</evidence>
<dbReference type="EMBL" id="CAKOGP040002336">
    <property type="protein sequence ID" value="CAJ1967554.1"/>
    <property type="molecule type" value="Genomic_DNA"/>
</dbReference>
<gene>
    <name evidence="1" type="ORF">CYCCA115_LOCUS22824</name>
    <name evidence="2" type="ORF">CYCCA115_LOCUS22825</name>
    <name evidence="3" type="ORF">CYCCA115_LOCUS22826</name>
</gene>